<sequence length="65" mass="6796">MIGLTQCSPTVINNTHELCALSLGNKCQQMAYPAACQILGRQPRKGAQPGALTAPSRVTSEGRGV</sequence>
<dbReference type="EMBL" id="JAHIBW010000012">
    <property type="protein sequence ID" value="KAG7306338.1"/>
    <property type="molecule type" value="Genomic_DNA"/>
</dbReference>
<keyword evidence="3" id="KW-1185">Reference proteome</keyword>
<name>A0ABQ7QN35_PLUXY</name>
<dbReference type="Proteomes" id="UP000823941">
    <property type="component" value="Chromosome 12"/>
</dbReference>
<evidence type="ECO:0000313" key="3">
    <source>
        <dbReference type="Proteomes" id="UP000823941"/>
    </source>
</evidence>
<organism evidence="2 3">
    <name type="scientific">Plutella xylostella</name>
    <name type="common">Diamondback moth</name>
    <name type="synonym">Plutella maculipennis</name>
    <dbReference type="NCBI Taxonomy" id="51655"/>
    <lineage>
        <taxon>Eukaryota</taxon>
        <taxon>Metazoa</taxon>
        <taxon>Ecdysozoa</taxon>
        <taxon>Arthropoda</taxon>
        <taxon>Hexapoda</taxon>
        <taxon>Insecta</taxon>
        <taxon>Pterygota</taxon>
        <taxon>Neoptera</taxon>
        <taxon>Endopterygota</taxon>
        <taxon>Lepidoptera</taxon>
        <taxon>Glossata</taxon>
        <taxon>Ditrysia</taxon>
        <taxon>Yponomeutoidea</taxon>
        <taxon>Plutellidae</taxon>
        <taxon>Plutella</taxon>
    </lineage>
</organism>
<comment type="caution">
    <text evidence="2">The sequence shown here is derived from an EMBL/GenBank/DDBJ whole genome shotgun (WGS) entry which is preliminary data.</text>
</comment>
<gene>
    <name evidence="2" type="ORF">JYU34_008957</name>
</gene>
<reference evidence="2 3" key="1">
    <citation type="submission" date="2021-06" db="EMBL/GenBank/DDBJ databases">
        <title>A haploid diamondback moth (Plutella xylostella L.) genome assembly resolves 31 chromosomes and identifies a diamide resistance mutation.</title>
        <authorList>
            <person name="Ward C.M."/>
            <person name="Perry K.D."/>
            <person name="Baker G."/>
            <person name="Powis K."/>
            <person name="Heckel D.G."/>
            <person name="Baxter S.W."/>
        </authorList>
    </citation>
    <scope>NUCLEOTIDE SEQUENCE [LARGE SCALE GENOMIC DNA]</scope>
    <source>
        <strain evidence="2 3">LV</strain>
        <tissue evidence="2">Single pupa</tissue>
    </source>
</reference>
<evidence type="ECO:0000313" key="2">
    <source>
        <dbReference type="EMBL" id="KAG7306338.1"/>
    </source>
</evidence>
<accession>A0ABQ7QN35</accession>
<proteinExistence type="predicted"/>
<feature type="region of interest" description="Disordered" evidence="1">
    <location>
        <begin position="43"/>
        <end position="65"/>
    </location>
</feature>
<evidence type="ECO:0000256" key="1">
    <source>
        <dbReference type="SAM" id="MobiDB-lite"/>
    </source>
</evidence>
<protein>
    <submittedName>
        <fullName evidence="2">Uncharacterized protein</fullName>
    </submittedName>
</protein>